<evidence type="ECO:0000256" key="4">
    <source>
        <dbReference type="SAM" id="SignalP"/>
    </source>
</evidence>
<dbReference type="RefSeq" id="WP_121915803.1">
    <property type="nucleotide sequence ID" value="NZ_REFV01000001.1"/>
</dbReference>
<comment type="similarity">
    <text evidence="1">Belongs to the CsgA/CsgB family.</text>
</comment>
<evidence type="ECO:0000256" key="2">
    <source>
        <dbReference type="ARBA" id="ARBA00022729"/>
    </source>
</evidence>
<feature type="compositionally biased region" description="Polar residues" evidence="3">
    <location>
        <begin position="183"/>
        <end position="195"/>
    </location>
</feature>
<dbReference type="InterPro" id="IPR009742">
    <property type="entry name" value="Curlin_rpt"/>
</dbReference>
<dbReference type="GO" id="GO:0007155">
    <property type="term" value="P:cell adhesion"/>
    <property type="evidence" value="ECO:0007669"/>
    <property type="project" value="InterPro"/>
</dbReference>
<reference evidence="5 6" key="1">
    <citation type="submission" date="2018-10" db="EMBL/GenBank/DDBJ databases">
        <title>Dokdonia luteus sp. nov., isolated from sea water.</title>
        <authorList>
            <person name="Zhou L.Y."/>
            <person name="Du Z.J."/>
        </authorList>
    </citation>
    <scope>NUCLEOTIDE SEQUENCE [LARGE SCALE GENOMIC DNA]</scope>
    <source>
        <strain evidence="5 6">SH27</strain>
    </source>
</reference>
<feature type="signal peptide" evidence="4">
    <location>
        <begin position="1"/>
        <end position="19"/>
    </location>
</feature>
<evidence type="ECO:0000256" key="1">
    <source>
        <dbReference type="ARBA" id="ARBA00009766"/>
    </source>
</evidence>
<evidence type="ECO:0000313" key="6">
    <source>
        <dbReference type="Proteomes" id="UP000281985"/>
    </source>
</evidence>
<dbReference type="GO" id="GO:0009289">
    <property type="term" value="C:pilus"/>
    <property type="evidence" value="ECO:0007669"/>
    <property type="project" value="InterPro"/>
</dbReference>
<gene>
    <name evidence="5" type="ORF">EAX61_01090</name>
</gene>
<dbReference type="Pfam" id="PF07012">
    <property type="entry name" value="Curlin_rpt"/>
    <property type="match status" value="3"/>
</dbReference>
<organism evidence="5 6">
    <name type="scientific">Dokdonia sinensis</name>
    <dbReference type="NCBI Taxonomy" id="2479847"/>
    <lineage>
        <taxon>Bacteria</taxon>
        <taxon>Pseudomonadati</taxon>
        <taxon>Bacteroidota</taxon>
        <taxon>Flavobacteriia</taxon>
        <taxon>Flavobacteriales</taxon>
        <taxon>Flavobacteriaceae</taxon>
        <taxon>Dokdonia</taxon>
    </lineage>
</organism>
<evidence type="ECO:0008006" key="7">
    <source>
        <dbReference type="Google" id="ProtNLM"/>
    </source>
</evidence>
<dbReference type="OrthoDB" id="931766at2"/>
<dbReference type="EMBL" id="REFV01000001">
    <property type="protein sequence ID" value="RMB64007.1"/>
    <property type="molecule type" value="Genomic_DNA"/>
</dbReference>
<sequence>MKKMILCAGALMIGAVAMAQVGGSAFDGSTAQTASQEAALPGAPMSANRGTTNQVGTSHKVLVQQAGTAQSVLTNQSGDKNQAFVVQTGLVGPGSGVENLAQVNQAGEKNQTTAFQQGDNNNVHVDQMGDENRSYSIQGVADQAEDNFLAVDQDGEKNKSVVQQTYDNNDAFIRQDGEDNRSDLNQNGGPNQTNGHWARVEQYKDGNQSKINQGGAGARNFAVTAQDGENNKSQQIQNATDGIGGDGNLAGIYQGATETVGYTLGAAFGNFTDLQTLDPTITNGGFSGLSEKAVALQEQDGAGNVAAISQYGATNAAGAGNFAEQFQEGDDNQAFMLQNAFGTTTNAGGNSGDQAQYGDRNQAAGFQNGRNHSALVRQGDAMNAGNDNIALTAQRGENNGVDIQQNGDSNVAHTVQHGKNNKILMTQSDGQSYSVNQNVGQFGANGGNQASIEQTGPGGTSVFGSLPAPAHARAYNRVTRHGVAAPGTPANLSIPNL</sequence>
<feature type="region of interest" description="Disordered" evidence="3">
    <location>
        <begin position="174"/>
        <end position="196"/>
    </location>
</feature>
<feature type="chain" id="PRO_5018229041" description="Curlin" evidence="4">
    <location>
        <begin position="20"/>
        <end position="497"/>
    </location>
</feature>
<evidence type="ECO:0000313" key="5">
    <source>
        <dbReference type="EMBL" id="RMB64007.1"/>
    </source>
</evidence>
<keyword evidence="2 4" id="KW-0732">Signal</keyword>
<name>A0A3M0GHF6_9FLAO</name>
<accession>A0A3M0GHF6</accession>
<protein>
    <recommendedName>
        <fullName evidence="7">Curlin</fullName>
    </recommendedName>
</protein>
<dbReference type="Proteomes" id="UP000281985">
    <property type="component" value="Unassembled WGS sequence"/>
</dbReference>
<dbReference type="AlphaFoldDB" id="A0A3M0GHF6"/>
<keyword evidence="6" id="KW-1185">Reference proteome</keyword>
<comment type="caution">
    <text evidence="5">The sequence shown here is derived from an EMBL/GenBank/DDBJ whole genome shotgun (WGS) entry which is preliminary data.</text>
</comment>
<proteinExistence type="inferred from homology"/>
<evidence type="ECO:0000256" key="3">
    <source>
        <dbReference type="SAM" id="MobiDB-lite"/>
    </source>
</evidence>